<keyword evidence="5" id="KW-0812">Transmembrane</keyword>
<dbReference type="EMBL" id="JABAIK010000002">
    <property type="protein sequence ID" value="NLS11937.1"/>
    <property type="molecule type" value="Genomic_DNA"/>
</dbReference>
<evidence type="ECO:0000256" key="1">
    <source>
        <dbReference type="ARBA" id="ARBA00004651"/>
    </source>
</evidence>
<protein>
    <submittedName>
        <fullName evidence="11">Methyl-accepting chemotaxis protein</fullName>
    </submittedName>
</protein>
<reference evidence="11 12" key="1">
    <citation type="submission" date="2020-04" db="EMBL/GenBank/DDBJ databases">
        <title>Vibrio sp. SM6, a novel species isolated from seawater.</title>
        <authorList>
            <person name="Wang X."/>
        </authorList>
    </citation>
    <scope>NUCLEOTIDE SEQUENCE [LARGE SCALE GENOMIC DNA]</scope>
    <source>
        <strain evidence="11 12">SM6</strain>
    </source>
</reference>
<dbReference type="PROSITE" id="PS50111">
    <property type="entry name" value="CHEMOTAXIS_TRANSDUC_2"/>
    <property type="match status" value="1"/>
</dbReference>
<evidence type="ECO:0000256" key="6">
    <source>
        <dbReference type="ARBA" id="ARBA00022989"/>
    </source>
</evidence>
<proteinExistence type="predicted"/>
<evidence type="ECO:0000256" key="5">
    <source>
        <dbReference type="ARBA" id="ARBA00022692"/>
    </source>
</evidence>
<evidence type="ECO:0000256" key="4">
    <source>
        <dbReference type="ARBA" id="ARBA00022500"/>
    </source>
</evidence>
<evidence type="ECO:0000256" key="8">
    <source>
        <dbReference type="ARBA" id="ARBA00023224"/>
    </source>
</evidence>
<evidence type="ECO:0000313" key="12">
    <source>
        <dbReference type="Proteomes" id="UP000535589"/>
    </source>
</evidence>
<evidence type="ECO:0000256" key="3">
    <source>
        <dbReference type="ARBA" id="ARBA00022481"/>
    </source>
</evidence>
<dbReference type="SUPFAM" id="SSF58104">
    <property type="entry name" value="Methyl-accepting chemotaxis protein (MCP) signaling domain"/>
    <property type="match status" value="1"/>
</dbReference>
<comment type="caution">
    <text evidence="11">The sequence shown here is derived from an EMBL/GenBank/DDBJ whole genome shotgun (WGS) entry which is preliminary data.</text>
</comment>
<dbReference type="Pfam" id="PF00015">
    <property type="entry name" value="MCPsignal"/>
    <property type="match status" value="1"/>
</dbReference>
<dbReference type="PANTHER" id="PTHR32089:SF39">
    <property type="entry name" value="METHYL-ACCEPTING CHEMOTAXIS PROTEIN HLYB"/>
    <property type="match status" value="1"/>
</dbReference>
<evidence type="ECO:0000259" key="10">
    <source>
        <dbReference type="PROSITE" id="PS50111"/>
    </source>
</evidence>
<dbReference type="GO" id="GO:0005886">
    <property type="term" value="C:plasma membrane"/>
    <property type="evidence" value="ECO:0007669"/>
    <property type="project" value="UniProtKB-SubCell"/>
</dbReference>
<keyword evidence="7" id="KW-0472">Membrane</keyword>
<keyword evidence="12" id="KW-1185">Reference proteome</keyword>
<keyword evidence="8 9" id="KW-0807">Transducer</keyword>
<dbReference type="GO" id="GO:0007165">
    <property type="term" value="P:signal transduction"/>
    <property type="evidence" value="ECO:0007669"/>
    <property type="project" value="UniProtKB-KW"/>
</dbReference>
<feature type="domain" description="Methyl-accepting transducer" evidence="10">
    <location>
        <begin position="112"/>
        <end position="356"/>
    </location>
</feature>
<evidence type="ECO:0000313" key="11">
    <source>
        <dbReference type="EMBL" id="NLS11937.1"/>
    </source>
</evidence>
<accession>A0A7X8TNB7</accession>
<dbReference type="PANTHER" id="PTHR32089">
    <property type="entry name" value="METHYL-ACCEPTING CHEMOTAXIS PROTEIN MCPB"/>
    <property type="match status" value="1"/>
</dbReference>
<gene>
    <name evidence="11" type="ORF">HGP28_03405</name>
</gene>
<name>A0A7X8TNB7_9VIBR</name>
<dbReference type="InterPro" id="IPR004089">
    <property type="entry name" value="MCPsignal_dom"/>
</dbReference>
<sequence>MNQRKTTSTFSGRLYLALVQLGIIVVALTVFDGTIALLVLTMASFIPWLILPFDTTSAQKAAFQDEDDNVSREHVSHVLNSNGSQARFSRVSKPLGTLLAVIVERVRDPLARQRQVLQESTDTLNKSFLGLRDVCEQQSEVTHSLVNGLLANQNSQYSLTQVLPKTEAIINNYVDILSKVAERSQSAVTSIQDMSEKLTAVFKLLEQVRNLSEQTNLLALNAAIEAARAGDAGRGFAVVAQEVRELAFKAAELNTQIGQEINVAQNTVANANQSVSEMAAIDVHDAIDSKQQVDEMLRGVQQMNTEIEAEIHTVAQLGQQMTRRVADGVRALQFSDIVSQQGDYASQSITTLEAVQHGLAGCFSGELSEQQLMLRIESLLDEEKRRDNAAANQTSVKEGEVELF</sequence>
<dbReference type="SMART" id="SM00283">
    <property type="entry name" value="MA"/>
    <property type="match status" value="1"/>
</dbReference>
<keyword evidence="2" id="KW-1003">Cell membrane</keyword>
<dbReference type="AlphaFoldDB" id="A0A7X8TNB7"/>
<dbReference type="GO" id="GO:0006935">
    <property type="term" value="P:chemotaxis"/>
    <property type="evidence" value="ECO:0007669"/>
    <property type="project" value="UniProtKB-KW"/>
</dbReference>
<keyword evidence="4" id="KW-0145">Chemotaxis</keyword>
<evidence type="ECO:0000256" key="2">
    <source>
        <dbReference type="ARBA" id="ARBA00022475"/>
    </source>
</evidence>
<dbReference type="Proteomes" id="UP000535589">
    <property type="component" value="Unassembled WGS sequence"/>
</dbReference>
<evidence type="ECO:0000256" key="9">
    <source>
        <dbReference type="PROSITE-ProRule" id="PRU00284"/>
    </source>
</evidence>
<comment type="subcellular location">
    <subcellularLocation>
        <location evidence="1">Cell membrane</location>
        <topology evidence="1">Multi-pass membrane protein</topology>
    </subcellularLocation>
</comment>
<dbReference type="RefSeq" id="WP_168835027.1">
    <property type="nucleotide sequence ID" value="NZ_JABAIK010000002.1"/>
</dbReference>
<keyword evidence="6" id="KW-1133">Transmembrane helix</keyword>
<dbReference type="Gene3D" id="1.10.287.950">
    <property type="entry name" value="Methyl-accepting chemotaxis protein"/>
    <property type="match status" value="1"/>
</dbReference>
<organism evidence="11 12">
    <name type="scientific">Vibrio agarilyticus</name>
    <dbReference type="NCBI Taxonomy" id="2726741"/>
    <lineage>
        <taxon>Bacteria</taxon>
        <taxon>Pseudomonadati</taxon>
        <taxon>Pseudomonadota</taxon>
        <taxon>Gammaproteobacteria</taxon>
        <taxon>Vibrionales</taxon>
        <taxon>Vibrionaceae</taxon>
        <taxon>Vibrio</taxon>
    </lineage>
</organism>
<evidence type="ECO:0000256" key="7">
    <source>
        <dbReference type="ARBA" id="ARBA00023136"/>
    </source>
</evidence>
<keyword evidence="3" id="KW-0488">Methylation</keyword>